<keyword evidence="1" id="KW-0732">Signal</keyword>
<protein>
    <recommendedName>
        <fullName evidence="4">Secreted protein</fullName>
    </recommendedName>
</protein>
<feature type="chain" id="PRO_5007854883" description="Secreted protein" evidence="1">
    <location>
        <begin position="23"/>
        <end position="151"/>
    </location>
</feature>
<evidence type="ECO:0000313" key="2">
    <source>
        <dbReference type="EMBL" id="KZF19166.1"/>
    </source>
</evidence>
<dbReference type="InParanoid" id="A0A164ZJ89"/>
<dbReference type="EMBL" id="KV407467">
    <property type="protein sequence ID" value="KZF19166.1"/>
    <property type="molecule type" value="Genomic_DNA"/>
</dbReference>
<dbReference type="Proteomes" id="UP000076632">
    <property type="component" value="Unassembled WGS sequence"/>
</dbReference>
<evidence type="ECO:0008006" key="4">
    <source>
        <dbReference type="Google" id="ProtNLM"/>
    </source>
</evidence>
<reference evidence="2 3" key="1">
    <citation type="journal article" date="2016" name="Fungal Biol.">
        <title>The genome of Xylona heveae provides a window into fungal endophytism.</title>
        <authorList>
            <person name="Gazis R."/>
            <person name="Kuo A."/>
            <person name="Riley R."/>
            <person name="LaButti K."/>
            <person name="Lipzen A."/>
            <person name="Lin J."/>
            <person name="Amirebrahimi M."/>
            <person name="Hesse C.N."/>
            <person name="Spatafora J.W."/>
            <person name="Henrissat B."/>
            <person name="Hainaut M."/>
            <person name="Grigoriev I.V."/>
            <person name="Hibbett D.S."/>
        </authorList>
    </citation>
    <scope>NUCLEOTIDE SEQUENCE [LARGE SCALE GENOMIC DNA]</scope>
    <source>
        <strain evidence="2 3">TC161</strain>
    </source>
</reference>
<name>A0A164ZJ89_XYLHT</name>
<sequence length="151" mass="16954">MSCSVQVMVLESIVFWTLPACSTCIKGRSRGGCALVTPELQSNFPANSCYQLVFVNDPDQQMDRLALILVPRCTTLIKHEFYVCAFVVNHFPYGAEQPPQPIRKVGIFSYTKIPCKILAHHACLVPQQRKKYGHPEGGEIGRRKIVFTTVQ</sequence>
<organism evidence="2 3">
    <name type="scientific">Xylona heveae (strain CBS 132557 / TC161)</name>
    <dbReference type="NCBI Taxonomy" id="1328760"/>
    <lineage>
        <taxon>Eukaryota</taxon>
        <taxon>Fungi</taxon>
        <taxon>Dikarya</taxon>
        <taxon>Ascomycota</taxon>
        <taxon>Pezizomycotina</taxon>
        <taxon>Xylonomycetes</taxon>
        <taxon>Xylonales</taxon>
        <taxon>Xylonaceae</taxon>
        <taxon>Xylona</taxon>
    </lineage>
</organism>
<proteinExistence type="predicted"/>
<evidence type="ECO:0000256" key="1">
    <source>
        <dbReference type="SAM" id="SignalP"/>
    </source>
</evidence>
<dbReference type="GeneID" id="28898656"/>
<dbReference type="AlphaFoldDB" id="A0A164ZJ89"/>
<accession>A0A164ZJ89</accession>
<dbReference type="RefSeq" id="XP_018184721.1">
    <property type="nucleotide sequence ID" value="XM_018333519.1"/>
</dbReference>
<gene>
    <name evidence="2" type="ORF">L228DRAFT_251263</name>
</gene>
<feature type="signal peptide" evidence="1">
    <location>
        <begin position="1"/>
        <end position="22"/>
    </location>
</feature>
<evidence type="ECO:0000313" key="3">
    <source>
        <dbReference type="Proteomes" id="UP000076632"/>
    </source>
</evidence>
<keyword evidence="3" id="KW-1185">Reference proteome</keyword>